<organism evidence="3">
    <name type="scientific">Volvox carteri f. nagariensis</name>
    <dbReference type="NCBI Taxonomy" id="3068"/>
    <lineage>
        <taxon>Eukaryota</taxon>
        <taxon>Viridiplantae</taxon>
        <taxon>Chlorophyta</taxon>
        <taxon>core chlorophytes</taxon>
        <taxon>Chlorophyceae</taxon>
        <taxon>CS clade</taxon>
        <taxon>Chlamydomonadales</taxon>
        <taxon>Volvocaceae</taxon>
        <taxon>Volvox</taxon>
    </lineage>
</organism>
<dbReference type="InterPro" id="IPR052980">
    <property type="entry name" value="Crinkler_effector"/>
</dbReference>
<reference evidence="2 3" key="1">
    <citation type="journal article" date="2010" name="Science">
        <title>Genomic analysis of organismal complexity in the multicellular green alga Volvox carteri.</title>
        <authorList>
            <person name="Prochnik S.E."/>
            <person name="Umen J."/>
            <person name="Nedelcu A.M."/>
            <person name="Hallmann A."/>
            <person name="Miller S.M."/>
            <person name="Nishii I."/>
            <person name="Ferris P."/>
            <person name="Kuo A."/>
            <person name="Mitros T."/>
            <person name="Fritz-Laylin L.K."/>
            <person name="Hellsten U."/>
            <person name="Chapman J."/>
            <person name="Simakov O."/>
            <person name="Rensing S.A."/>
            <person name="Terry A."/>
            <person name="Pangilinan J."/>
            <person name="Kapitonov V."/>
            <person name="Jurka J."/>
            <person name="Salamov A."/>
            <person name="Shapiro H."/>
            <person name="Schmutz J."/>
            <person name="Grimwood J."/>
            <person name="Lindquist E."/>
            <person name="Lucas S."/>
            <person name="Grigoriev I.V."/>
            <person name="Schmitt R."/>
            <person name="Kirk D."/>
            <person name="Rokhsar D.S."/>
        </authorList>
    </citation>
    <scope>NUCLEOTIDE SEQUENCE [LARGE SCALE GENOMIC DNA]</scope>
    <source>
        <strain evidence="3">f. Nagariensis / Eve</strain>
    </source>
</reference>
<dbReference type="Proteomes" id="UP000001058">
    <property type="component" value="Unassembled WGS sequence"/>
</dbReference>
<feature type="compositionally biased region" description="Low complexity" evidence="1">
    <location>
        <begin position="30"/>
        <end position="47"/>
    </location>
</feature>
<name>D8UIR6_VOLCA</name>
<keyword evidence="3" id="KW-1185">Reference proteome</keyword>
<dbReference type="PANTHER" id="PTHR33129">
    <property type="entry name" value="PROTEIN KINASE DOMAIN-CONTAINING PROTEIN-RELATED"/>
    <property type="match status" value="1"/>
</dbReference>
<dbReference type="KEGG" id="vcn:VOLCADRAFT_99824"/>
<protein>
    <submittedName>
        <fullName evidence="2">Uncharacterized protein</fullName>
    </submittedName>
</protein>
<evidence type="ECO:0000313" key="3">
    <source>
        <dbReference type="Proteomes" id="UP000001058"/>
    </source>
</evidence>
<gene>
    <name evidence="2" type="ORF">VOLCADRAFT_99824</name>
</gene>
<sequence>MTDSGAGPSKQTTKKDTYTYGKSELDAAAYSTPRAASAPPGAGVPSSWSMPTPASQQRLAQGSLDQRVAADICLWRDSHEPLPVRQGAQRADDGGGHVPANCMRYEQTDQVPIEVRPTLAGQGARLRHPCDLCAEVYKVSPPRLLCQFLRTLPWATVPIPAAASKQVVQRYQPPGTTTAAAGDPAPPLLPAALPPDIRDKMYSAVPEATVEELYNCYGGVARYVLQCPFENPSWGLPRLLQPLTRILATCNVQQVRAAMDAIDMGPEASHRLVHIVPYDNFKEKRLTFASDWVAEEFTKRAWIDEQDQVKSLMEYSAKAVKGILFEKVMHGVLAMGGKFDVVPLHPETLERGEEEELDIQACTESLRFTDDEASDMMSSIKNMYLRPMSGNFPVIDALKVPEMHLFQMTISRSKVLNADELENVLKRLGIPAPGQEGCQPSLYFVVHSGVYNKFKEMDKEAAEVLYMPFWEHKELLDCHRCWV</sequence>
<dbReference type="InParanoid" id="D8UIR6"/>
<dbReference type="GeneID" id="9627995"/>
<dbReference type="OrthoDB" id="2153037at2759"/>
<dbReference type="EMBL" id="GL378417">
    <property type="protein sequence ID" value="EFJ40385.1"/>
    <property type="molecule type" value="Genomic_DNA"/>
</dbReference>
<feature type="compositionally biased region" description="Polar residues" evidence="1">
    <location>
        <begin position="48"/>
        <end position="62"/>
    </location>
</feature>
<feature type="region of interest" description="Disordered" evidence="1">
    <location>
        <begin position="30"/>
        <end position="62"/>
    </location>
</feature>
<evidence type="ECO:0000313" key="2">
    <source>
        <dbReference type="EMBL" id="EFJ40385.1"/>
    </source>
</evidence>
<dbReference type="AlphaFoldDB" id="D8UIR6"/>
<proteinExistence type="predicted"/>
<dbReference type="PANTHER" id="PTHR33129:SF1">
    <property type="entry name" value="ATP-BINDING PROTEIN"/>
    <property type="match status" value="1"/>
</dbReference>
<accession>D8UIR6</accession>
<evidence type="ECO:0000256" key="1">
    <source>
        <dbReference type="SAM" id="MobiDB-lite"/>
    </source>
</evidence>
<dbReference type="RefSeq" id="XP_002958536.1">
    <property type="nucleotide sequence ID" value="XM_002958490.1"/>
</dbReference>
<feature type="region of interest" description="Disordered" evidence="1">
    <location>
        <begin position="1"/>
        <end position="20"/>
    </location>
</feature>